<dbReference type="Pfam" id="PF00528">
    <property type="entry name" value="BPD_transp_1"/>
    <property type="match status" value="1"/>
</dbReference>
<evidence type="ECO:0000313" key="9">
    <source>
        <dbReference type="EMBL" id="PZD93275.1"/>
    </source>
</evidence>
<reference evidence="9 10" key="1">
    <citation type="submission" date="2018-06" db="EMBL/GenBank/DDBJ databases">
        <title>Paenibacillus imtechensis sp. nov.</title>
        <authorList>
            <person name="Pinnaka A.K."/>
            <person name="Singh H."/>
            <person name="Kaur M."/>
        </authorList>
    </citation>
    <scope>NUCLEOTIDE SEQUENCE [LARGE SCALE GENOMIC DNA]</scope>
    <source>
        <strain evidence="9 10">SMB1</strain>
    </source>
</reference>
<dbReference type="PROSITE" id="PS50928">
    <property type="entry name" value="ABC_TM1"/>
    <property type="match status" value="1"/>
</dbReference>
<evidence type="ECO:0000256" key="7">
    <source>
        <dbReference type="RuleBase" id="RU363032"/>
    </source>
</evidence>
<proteinExistence type="inferred from homology"/>
<dbReference type="PANTHER" id="PTHR30151:SF20">
    <property type="entry name" value="ABC TRANSPORTER PERMEASE PROTEIN HI_0355-RELATED"/>
    <property type="match status" value="1"/>
</dbReference>
<evidence type="ECO:0000256" key="2">
    <source>
        <dbReference type="ARBA" id="ARBA00022448"/>
    </source>
</evidence>
<feature type="transmembrane region" description="Helical" evidence="7">
    <location>
        <begin position="12"/>
        <end position="31"/>
    </location>
</feature>
<protein>
    <submittedName>
        <fullName evidence="9">ABC transporter permease</fullName>
    </submittedName>
</protein>
<feature type="transmembrane region" description="Helical" evidence="7">
    <location>
        <begin position="67"/>
        <end position="87"/>
    </location>
</feature>
<organism evidence="9 10">
    <name type="scientific">Paenibacillus sambharensis</name>
    <dbReference type="NCBI Taxonomy" id="1803190"/>
    <lineage>
        <taxon>Bacteria</taxon>
        <taxon>Bacillati</taxon>
        <taxon>Bacillota</taxon>
        <taxon>Bacilli</taxon>
        <taxon>Bacillales</taxon>
        <taxon>Paenibacillaceae</taxon>
        <taxon>Paenibacillus</taxon>
    </lineage>
</organism>
<evidence type="ECO:0000256" key="3">
    <source>
        <dbReference type="ARBA" id="ARBA00022475"/>
    </source>
</evidence>
<dbReference type="OrthoDB" id="9804353at2"/>
<comment type="caution">
    <text evidence="9">The sequence shown here is derived from an EMBL/GenBank/DDBJ whole genome shotgun (WGS) entry which is preliminary data.</text>
</comment>
<keyword evidence="4 7" id="KW-0812">Transmembrane</keyword>
<feature type="transmembrane region" description="Helical" evidence="7">
    <location>
        <begin position="99"/>
        <end position="119"/>
    </location>
</feature>
<keyword evidence="5 7" id="KW-1133">Transmembrane helix</keyword>
<keyword evidence="6 7" id="KW-0472">Membrane</keyword>
<keyword evidence="10" id="KW-1185">Reference proteome</keyword>
<dbReference type="SUPFAM" id="SSF161098">
    <property type="entry name" value="MetI-like"/>
    <property type="match status" value="1"/>
</dbReference>
<evidence type="ECO:0000256" key="6">
    <source>
        <dbReference type="ARBA" id="ARBA00023136"/>
    </source>
</evidence>
<sequence length="260" mass="28228">MGSKLRRGWPPLAVILLFLLAWQGVVMYGGIKPYLLPSPVQVVQEALSDKVWPRLVEHTLATAQRTLLGLSLGTAAGIVLSMLLHLVPGARRGLSPMLILSQNIPIIVLGPLLMIWLGFGELPKIVLIVLVCFFPVTVAMMTGLRQSDPRLANYLAMIGAGRWTMFRRLELPGAVPYLFSGMKIAAAYSVTSAIVAEWLGAKSGLGYFIKLSASGFFTARVLAATGIIVLFSLLLYMLVAAAERWFVRWKPQGEGGGLQP</sequence>
<evidence type="ECO:0000256" key="4">
    <source>
        <dbReference type="ARBA" id="ARBA00022692"/>
    </source>
</evidence>
<dbReference type="GO" id="GO:0055085">
    <property type="term" value="P:transmembrane transport"/>
    <property type="evidence" value="ECO:0007669"/>
    <property type="project" value="InterPro"/>
</dbReference>
<dbReference type="AlphaFoldDB" id="A0A2W1LDZ2"/>
<evidence type="ECO:0000313" key="10">
    <source>
        <dbReference type="Proteomes" id="UP000249522"/>
    </source>
</evidence>
<dbReference type="Gene3D" id="1.10.3720.10">
    <property type="entry name" value="MetI-like"/>
    <property type="match status" value="1"/>
</dbReference>
<evidence type="ECO:0000259" key="8">
    <source>
        <dbReference type="PROSITE" id="PS50928"/>
    </source>
</evidence>
<comment type="similarity">
    <text evidence="7">Belongs to the binding-protein-dependent transport system permease family.</text>
</comment>
<dbReference type="InterPro" id="IPR035906">
    <property type="entry name" value="MetI-like_sf"/>
</dbReference>
<dbReference type="RefSeq" id="WP_111148944.1">
    <property type="nucleotide sequence ID" value="NZ_QKRB01000057.1"/>
</dbReference>
<dbReference type="Proteomes" id="UP000249522">
    <property type="component" value="Unassembled WGS sequence"/>
</dbReference>
<gene>
    <name evidence="9" type="ORF">DNH61_21765</name>
</gene>
<feature type="domain" description="ABC transmembrane type-1" evidence="8">
    <location>
        <begin position="55"/>
        <end position="239"/>
    </location>
</feature>
<dbReference type="GO" id="GO:0005886">
    <property type="term" value="C:plasma membrane"/>
    <property type="evidence" value="ECO:0007669"/>
    <property type="project" value="UniProtKB-SubCell"/>
</dbReference>
<dbReference type="InterPro" id="IPR000515">
    <property type="entry name" value="MetI-like"/>
</dbReference>
<comment type="subcellular location">
    <subcellularLocation>
        <location evidence="1 7">Cell membrane</location>
        <topology evidence="1 7">Multi-pass membrane protein</topology>
    </subcellularLocation>
</comment>
<evidence type="ECO:0000256" key="1">
    <source>
        <dbReference type="ARBA" id="ARBA00004651"/>
    </source>
</evidence>
<dbReference type="CDD" id="cd06261">
    <property type="entry name" value="TM_PBP2"/>
    <property type="match status" value="1"/>
</dbReference>
<evidence type="ECO:0000256" key="5">
    <source>
        <dbReference type="ARBA" id="ARBA00022989"/>
    </source>
</evidence>
<accession>A0A2W1LDZ2</accession>
<keyword evidence="3" id="KW-1003">Cell membrane</keyword>
<name>A0A2W1LDZ2_9BACL</name>
<feature type="transmembrane region" description="Helical" evidence="7">
    <location>
        <begin position="175"/>
        <end position="201"/>
    </location>
</feature>
<dbReference type="EMBL" id="QKRB01000057">
    <property type="protein sequence ID" value="PZD93275.1"/>
    <property type="molecule type" value="Genomic_DNA"/>
</dbReference>
<keyword evidence="2 7" id="KW-0813">Transport</keyword>
<feature type="transmembrane region" description="Helical" evidence="7">
    <location>
        <begin position="125"/>
        <end position="144"/>
    </location>
</feature>
<dbReference type="PANTHER" id="PTHR30151">
    <property type="entry name" value="ALKANE SULFONATE ABC TRANSPORTER-RELATED, MEMBRANE SUBUNIT"/>
    <property type="match status" value="1"/>
</dbReference>
<feature type="transmembrane region" description="Helical" evidence="7">
    <location>
        <begin position="221"/>
        <end position="242"/>
    </location>
</feature>